<gene>
    <name evidence="2" type="ORF">AWC06_00715</name>
</gene>
<feature type="transmembrane region" description="Helical" evidence="1">
    <location>
        <begin position="48"/>
        <end position="65"/>
    </location>
</feature>
<evidence type="ECO:0000313" key="3">
    <source>
        <dbReference type="Proteomes" id="UP000194000"/>
    </source>
</evidence>
<keyword evidence="3" id="KW-1185">Reference proteome</keyword>
<dbReference type="STRING" id="1260918.AWC06_00715"/>
<dbReference type="Proteomes" id="UP000194000">
    <property type="component" value="Unassembled WGS sequence"/>
</dbReference>
<protein>
    <recommendedName>
        <fullName evidence="4">DUF3618 domain-containing protein</fullName>
    </recommendedName>
</protein>
<evidence type="ECO:0000313" key="2">
    <source>
        <dbReference type="EMBL" id="ORV56770.1"/>
    </source>
</evidence>
<dbReference type="RefSeq" id="WP_085199579.1">
    <property type="nucleotide sequence ID" value="NZ_JACKVI010000012.1"/>
</dbReference>
<reference evidence="2 3" key="1">
    <citation type="submission" date="2016-01" db="EMBL/GenBank/DDBJ databases">
        <title>The new phylogeny of the genus Mycobacterium.</title>
        <authorList>
            <person name="Tarcisio F."/>
            <person name="Conor M."/>
            <person name="Antonella G."/>
            <person name="Elisabetta G."/>
            <person name="Giulia F.S."/>
            <person name="Sara T."/>
            <person name="Anna F."/>
            <person name="Clotilde B."/>
            <person name="Roberto B."/>
            <person name="Veronica D.S."/>
            <person name="Fabio R."/>
            <person name="Monica P."/>
            <person name="Olivier J."/>
            <person name="Enrico T."/>
            <person name="Nicola S."/>
        </authorList>
    </citation>
    <scope>NUCLEOTIDE SEQUENCE [LARGE SCALE GENOMIC DNA]</scope>
    <source>
        <strain evidence="2 3">DSM 45731</strain>
    </source>
</reference>
<dbReference type="Pfam" id="PF12277">
    <property type="entry name" value="DUF3618"/>
    <property type="match status" value="1"/>
</dbReference>
<organism evidence="2 3">
    <name type="scientific">Mycobacterium fragae</name>
    <dbReference type="NCBI Taxonomy" id="1260918"/>
    <lineage>
        <taxon>Bacteria</taxon>
        <taxon>Bacillati</taxon>
        <taxon>Actinomycetota</taxon>
        <taxon>Actinomycetes</taxon>
        <taxon>Mycobacteriales</taxon>
        <taxon>Mycobacteriaceae</taxon>
        <taxon>Mycobacterium</taxon>
    </lineage>
</organism>
<keyword evidence="1" id="KW-0812">Transmembrane</keyword>
<comment type="caution">
    <text evidence="2">The sequence shown here is derived from an EMBL/GenBank/DDBJ whole genome shotgun (WGS) entry which is preliminary data.</text>
</comment>
<sequence>MAGAEPGPDARIDEIQSDIERTRGQLGDTVDALTAKVDRTKAAAKPPLAVVASVAGATVLGIFWWRRRSRRRAG</sequence>
<dbReference type="InterPro" id="IPR022062">
    <property type="entry name" value="DUF3618"/>
</dbReference>
<proteinExistence type="predicted"/>
<keyword evidence="1" id="KW-1133">Transmembrane helix</keyword>
<name>A0A1X1UIV2_9MYCO</name>
<accession>A0A1X1UIV2</accession>
<evidence type="ECO:0008006" key="4">
    <source>
        <dbReference type="Google" id="ProtNLM"/>
    </source>
</evidence>
<dbReference type="EMBL" id="LQOW01000031">
    <property type="protein sequence ID" value="ORV56770.1"/>
    <property type="molecule type" value="Genomic_DNA"/>
</dbReference>
<dbReference type="OrthoDB" id="4641350at2"/>
<keyword evidence="1" id="KW-0472">Membrane</keyword>
<evidence type="ECO:0000256" key="1">
    <source>
        <dbReference type="SAM" id="Phobius"/>
    </source>
</evidence>
<dbReference type="AlphaFoldDB" id="A0A1X1UIV2"/>